<dbReference type="PROSITE" id="PS00614">
    <property type="entry name" value="IGPS"/>
    <property type="match status" value="1"/>
</dbReference>
<dbReference type="STRING" id="296587.C1DZA7"/>
<dbReference type="GO" id="GO:0004425">
    <property type="term" value="F:indole-3-glycerol-phosphate synthase activity"/>
    <property type="evidence" value="ECO:0007669"/>
    <property type="project" value="UniProtKB-EC"/>
</dbReference>
<evidence type="ECO:0000256" key="9">
    <source>
        <dbReference type="SAM" id="MobiDB-lite"/>
    </source>
</evidence>
<dbReference type="KEGG" id="mis:MICPUN_55656"/>
<gene>
    <name evidence="11" type="ORF">MICPUN_55656</name>
</gene>
<dbReference type="PANTHER" id="PTHR22854">
    <property type="entry name" value="TRYPTOPHAN BIOSYNTHESIS PROTEIN"/>
    <property type="match status" value="1"/>
</dbReference>
<keyword evidence="12" id="KW-1185">Reference proteome</keyword>
<evidence type="ECO:0000259" key="10">
    <source>
        <dbReference type="Pfam" id="PF00218"/>
    </source>
</evidence>
<dbReference type="AlphaFoldDB" id="C1DZA7"/>
<dbReference type="PANTHER" id="PTHR22854:SF2">
    <property type="entry name" value="INDOLE-3-GLYCEROL-PHOSPHATE SYNTHASE"/>
    <property type="match status" value="1"/>
</dbReference>
<dbReference type="InParanoid" id="C1DZA7"/>
<feature type="region of interest" description="Disordered" evidence="9">
    <location>
        <begin position="1"/>
        <end position="24"/>
    </location>
</feature>
<organism evidence="11 12">
    <name type="scientific">Micromonas commoda (strain RCC299 / NOUM17 / CCMP2709)</name>
    <name type="common">Picoplanktonic green alga</name>
    <dbReference type="NCBI Taxonomy" id="296587"/>
    <lineage>
        <taxon>Eukaryota</taxon>
        <taxon>Viridiplantae</taxon>
        <taxon>Chlorophyta</taxon>
        <taxon>Mamiellophyceae</taxon>
        <taxon>Mamiellales</taxon>
        <taxon>Mamiellaceae</taxon>
        <taxon>Micromonas</taxon>
    </lineage>
</organism>
<dbReference type="CDD" id="cd00331">
    <property type="entry name" value="IGPS"/>
    <property type="match status" value="1"/>
</dbReference>
<dbReference type="Pfam" id="PF00218">
    <property type="entry name" value="IGPS"/>
    <property type="match status" value="1"/>
</dbReference>
<dbReference type="OMA" id="AGMHPAC"/>
<keyword evidence="7" id="KW-0057">Aromatic amino acid biosynthesis</keyword>
<dbReference type="FunCoup" id="C1DZA7">
    <property type="interactions" value="605"/>
</dbReference>
<dbReference type="SUPFAM" id="SSF51366">
    <property type="entry name" value="Ribulose-phoshate binding barrel"/>
    <property type="match status" value="1"/>
</dbReference>
<dbReference type="EC" id="4.1.1.48" evidence="3"/>
<comment type="catalytic activity">
    <reaction evidence="1">
        <text>1-(2-carboxyphenylamino)-1-deoxy-D-ribulose 5-phosphate + H(+) = (1S,2R)-1-C-(indol-3-yl)glycerol 3-phosphate + CO2 + H2O</text>
        <dbReference type="Rhea" id="RHEA:23476"/>
        <dbReference type="ChEBI" id="CHEBI:15377"/>
        <dbReference type="ChEBI" id="CHEBI:15378"/>
        <dbReference type="ChEBI" id="CHEBI:16526"/>
        <dbReference type="ChEBI" id="CHEBI:58613"/>
        <dbReference type="ChEBI" id="CHEBI:58866"/>
        <dbReference type="EC" id="4.1.1.48"/>
    </reaction>
</comment>
<keyword evidence="8" id="KW-0456">Lyase</keyword>
<evidence type="ECO:0000313" key="11">
    <source>
        <dbReference type="EMBL" id="ACO61082.1"/>
    </source>
</evidence>
<evidence type="ECO:0000313" key="12">
    <source>
        <dbReference type="Proteomes" id="UP000002009"/>
    </source>
</evidence>
<accession>C1DZA7</accession>
<keyword evidence="6" id="KW-0822">Tryptophan biosynthesis</keyword>
<dbReference type="eggNOG" id="KOG4201">
    <property type="taxonomic scope" value="Eukaryota"/>
</dbReference>
<dbReference type="EMBL" id="CP001323">
    <property type="protein sequence ID" value="ACO61082.1"/>
    <property type="molecule type" value="Genomic_DNA"/>
</dbReference>
<dbReference type="InterPro" id="IPR001468">
    <property type="entry name" value="Indole-3-GlycerolPSynthase_CS"/>
</dbReference>
<comment type="pathway">
    <text evidence="2">Amino-acid biosynthesis; L-tryptophan biosynthesis; L-tryptophan from chorismate: step 4/5.</text>
</comment>
<dbReference type="HAMAP" id="MF_00134_B">
    <property type="entry name" value="IGPS_B"/>
    <property type="match status" value="1"/>
</dbReference>
<reference evidence="11 12" key="1">
    <citation type="journal article" date="2009" name="Science">
        <title>Green evolution and dynamic adaptations revealed by genomes of the marine picoeukaryotes Micromonas.</title>
        <authorList>
            <person name="Worden A.Z."/>
            <person name="Lee J.H."/>
            <person name="Mock T."/>
            <person name="Rouze P."/>
            <person name="Simmons M.P."/>
            <person name="Aerts A.L."/>
            <person name="Allen A.E."/>
            <person name="Cuvelier M.L."/>
            <person name="Derelle E."/>
            <person name="Everett M.V."/>
            <person name="Foulon E."/>
            <person name="Grimwood J."/>
            <person name="Gundlach H."/>
            <person name="Henrissat B."/>
            <person name="Napoli C."/>
            <person name="McDonald S.M."/>
            <person name="Parker M.S."/>
            <person name="Rombauts S."/>
            <person name="Salamov A."/>
            <person name="Von Dassow P."/>
            <person name="Badger J.H."/>
            <person name="Coutinho P.M."/>
            <person name="Demir E."/>
            <person name="Dubchak I."/>
            <person name="Gentemann C."/>
            <person name="Eikrem W."/>
            <person name="Gready J.E."/>
            <person name="John U."/>
            <person name="Lanier W."/>
            <person name="Lindquist E.A."/>
            <person name="Lucas S."/>
            <person name="Mayer K.F."/>
            <person name="Moreau H."/>
            <person name="Not F."/>
            <person name="Otillar R."/>
            <person name="Panaud O."/>
            <person name="Pangilinan J."/>
            <person name="Paulsen I."/>
            <person name="Piegu B."/>
            <person name="Poliakov A."/>
            <person name="Robbens S."/>
            <person name="Schmutz J."/>
            <person name="Toulza E."/>
            <person name="Wyss T."/>
            <person name="Zelensky A."/>
            <person name="Zhou K."/>
            <person name="Armbrust E.V."/>
            <person name="Bhattacharya D."/>
            <person name="Goodenough U.W."/>
            <person name="Van de Peer Y."/>
            <person name="Grigoriev I.V."/>
        </authorList>
    </citation>
    <scope>NUCLEOTIDE SEQUENCE [LARGE SCALE GENOMIC DNA]</scope>
    <source>
        <strain evidence="12">RCC299 / NOUM17</strain>
    </source>
</reference>
<dbReference type="Proteomes" id="UP000002009">
    <property type="component" value="Chromosome 2"/>
</dbReference>
<evidence type="ECO:0000256" key="3">
    <source>
        <dbReference type="ARBA" id="ARBA00012362"/>
    </source>
</evidence>
<dbReference type="UniPathway" id="UPA00035">
    <property type="reaction ID" value="UER00043"/>
</dbReference>
<dbReference type="GO" id="GO:0000162">
    <property type="term" value="P:L-tryptophan biosynthetic process"/>
    <property type="evidence" value="ECO:0007669"/>
    <property type="project" value="UniProtKB-UniPathway"/>
</dbReference>
<dbReference type="InterPro" id="IPR013798">
    <property type="entry name" value="Indole-3-glycerol_P_synth_dom"/>
</dbReference>
<dbReference type="RefSeq" id="XP_002499824.1">
    <property type="nucleotide sequence ID" value="XM_002499778.1"/>
</dbReference>
<dbReference type="FunFam" id="3.20.20.70:FF:000024">
    <property type="entry name" value="Indole-3-glycerol phosphate synthase"/>
    <property type="match status" value="1"/>
</dbReference>
<evidence type="ECO:0000256" key="1">
    <source>
        <dbReference type="ARBA" id="ARBA00001633"/>
    </source>
</evidence>
<evidence type="ECO:0000256" key="6">
    <source>
        <dbReference type="ARBA" id="ARBA00022822"/>
    </source>
</evidence>
<dbReference type="Gene3D" id="3.20.20.70">
    <property type="entry name" value="Aldolase class I"/>
    <property type="match status" value="1"/>
</dbReference>
<dbReference type="InterPro" id="IPR011060">
    <property type="entry name" value="RibuloseP-bd_barrel"/>
</dbReference>
<dbReference type="NCBIfam" id="NF001377">
    <property type="entry name" value="PRK00278.2-4"/>
    <property type="match status" value="1"/>
</dbReference>
<dbReference type="GO" id="GO:0004640">
    <property type="term" value="F:phosphoribosylanthranilate isomerase activity"/>
    <property type="evidence" value="ECO:0007669"/>
    <property type="project" value="TreeGrafter"/>
</dbReference>
<keyword evidence="4" id="KW-0028">Amino-acid biosynthesis</keyword>
<protein>
    <recommendedName>
        <fullName evidence="3">indole-3-glycerol-phosphate synthase</fullName>
        <ecNumber evidence="3">4.1.1.48</ecNumber>
    </recommendedName>
</protein>
<dbReference type="OrthoDB" id="524799at2759"/>
<dbReference type="NCBIfam" id="NF001372">
    <property type="entry name" value="PRK00278.1-4"/>
    <property type="match status" value="1"/>
</dbReference>
<keyword evidence="5" id="KW-0210">Decarboxylase</keyword>
<evidence type="ECO:0000256" key="7">
    <source>
        <dbReference type="ARBA" id="ARBA00023141"/>
    </source>
</evidence>
<evidence type="ECO:0000256" key="5">
    <source>
        <dbReference type="ARBA" id="ARBA00022793"/>
    </source>
</evidence>
<dbReference type="GeneID" id="8241506"/>
<evidence type="ECO:0000256" key="8">
    <source>
        <dbReference type="ARBA" id="ARBA00023239"/>
    </source>
</evidence>
<evidence type="ECO:0000256" key="2">
    <source>
        <dbReference type="ARBA" id="ARBA00004696"/>
    </source>
</evidence>
<feature type="domain" description="Indole-3-glycerol phosphate synthase" evidence="10">
    <location>
        <begin position="56"/>
        <end position="320"/>
    </location>
</feature>
<sequence>MASVSEPKPEVTIRRRPPFGQAKHDVGTDQFAFKMETINEKGERIDNEANKPQNILEEIVWYKDEWLAKQKEKFPLTLVRTAIQNQEPARDFVGAIKDQWKSTGQPGLIAEVKKASPSKGVIQPNFDPVKIAKAYEAGGAACLSVLTDEKYFQGSFENLTLIREAGVTCPLLCKEFIVDAYQIYLARKYGADAILLIAAVLPNQDLKYFTKIAKSLGMAALIEVHTYEEMERVLQLEDIELLGINNRDLGTFKVDLNVTVDLLAGPLGDQVRERGITMVGESGIFTIDDVNVLQEAGVGCLLVGESLVKQDTPDVGIKKLYGRPLD</sequence>
<name>C1DZA7_MICCC</name>
<dbReference type="InterPro" id="IPR013785">
    <property type="entry name" value="Aldolase_TIM"/>
</dbReference>
<proteinExistence type="inferred from homology"/>
<evidence type="ECO:0000256" key="4">
    <source>
        <dbReference type="ARBA" id="ARBA00022605"/>
    </source>
</evidence>
<dbReference type="InterPro" id="IPR045186">
    <property type="entry name" value="Indole-3-glycerol_P_synth"/>
</dbReference>